<keyword evidence="1" id="KW-0732">Signal</keyword>
<proteinExistence type="predicted"/>
<dbReference type="AlphaFoldDB" id="A0A5M6DEF2"/>
<dbReference type="Pfam" id="PF14717">
    <property type="entry name" value="DUF4465"/>
    <property type="match status" value="1"/>
</dbReference>
<dbReference type="NCBIfam" id="TIGR02595">
    <property type="entry name" value="PEP_CTERM"/>
    <property type="match status" value="1"/>
</dbReference>
<dbReference type="Gene3D" id="2.60.120.1350">
    <property type="entry name" value="Protein of unknown function DUF4465"/>
    <property type="match status" value="1"/>
</dbReference>
<feature type="signal peptide" evidence="1">
    <location>
        <begin position="1"/>
        <end position="26"/>
    </location>
</feature>
<organism evidence="2 3">
    <name type="scientific">Roseiconus nitratireducens</name>
    <dbReference type="NCBI Taxonomy" id="2605748"/>
    <lineage>
        <taxon>Bacteria</taxon>
        <taxon>Pseudomonadati</taxon>
        <taxon>Planctomycetota</taxon>
        <taxon>Planctomycetia</taxon>
        <taxon>Pirellulales</taxon>
        <taxon>Pirellulaceae</taxon>
        <taxon>Roseiconus</taxon>
    </lineage>
</organism>
<comment type="caution">
    <text evidence="2">The sequence shown here is derived from an EMBL/GenBank/DDBJ whole genome shotgun (WGS) entry which is preliminary data.</text>
</comment>
<dbReference type="RefSeq" id="WP_150076283.1">
    <property type="nucleotide sequence ID" value="NZ_VWOX01000004.1"/>
</dbReference>
<keyword evidence="3" id="KW-1185">Reference proteome</keyword>
<dbReference type="Proteomes" id="UP000324479">
    <property type="component" value="Unassembled WGS sequence"/>
</dbReference>
<reference evidence="2 3" key="1">
    <citation type="submission" date="2019-08" db="EMBL/GenBank/DDBJ databases">
        <authorList>
            <person name="Dhanesh K."/>
            <person name="Kumar G."/>
            <person name="Sasikala C."/>
            <person name="Venkata Ramana C."/>
        </authorList>
    </citation>
    <scope>NUCLEOTIDE SEQUENCE [LARGE SCALE GENOMIC DNA]</scope>
    <source>
        <strain evidence="2 3">JC645</strain>
    </source>
</reference>
<name>A0A5M6DEF2_9BACT</name>
<protein>
    <submittedName>
        <fullName evidence="2">DUF4465 domain-containing protein</fullName>
    </submittedName>
</protein>
<evidence type="ECO:0000313" key="3">
    <source>
        <dbReference type="Proteomes" id="UP000324479"/>
    </source>
</evidence>
<feature type="chain" id="PRO_5024439520" evidence="1">
    <location>
        <begin position="27"/>
        <end position="289"/>
    </location>
</feature>
<dbReference type="EMBL" id="VWOX01000004">
    <property type="protein sequence ID" value="KAA5544672.1"/>
    <property type="molecule type" value="Genomic_DNA"/>
</dbReference>
<dbReference type="InterPro" id="IPR013424">
    <property type="entry name" value="Ice-binding_C"/>
</dbReference>
<sequence length="289" mass="30220">MSSLRVLFLASLSFLAVSPSNRPAVAETVTFDDLLASPDSFFNGDTSTVNDDPWVAGDVEFSNSTQFIGFWSGWSYSNVVDPTTPGFTNEYAAAPGGGSDGEGGTTAGGGYAIGFTDAAYFNLPSGFAVQSLDWTNTTYAYLSMRDGDSFAKKFGGPTGTDPDFFRVDLIGYEGLDRSGTTTGTVTLDLADLTSADPSEDVLVNSWQIGKDLTPLGKARSVGLQFHSSDIGPFGINTPTYVAIDNLSLTAVPEPGGVGALLAIGAGLVASRRRRNPRPVAAAGRHRADP</sequence>
<evidence type="ECO:0000256" key="1">
    <source>
        <dbReference type="SAM" id="SignalP"/>
    </source>
</evidence>
<gene>
    <name evidence="2" type="ORF">FYK55_08590</name>
</gene>
<evidence type="ECO:0000313" key="2">
    <source>
        <dbReference type="EMBL" id="KAA5544672.1"/>
    </source>
</evidence>
<accession>A0A5M6DEF2</accession>
<dbReference type="InterPro" id="IPR027828">
    <property type="entry name" value="DUF4465"/>
</dbReference>